<organism evidence="2 3">
    <name type="scientific">Edaphochlamys debaryana</name>
    <dbReference type="NCBI Taxonomy" id="47281"/>
    <lineage>
        <taxon>Eukaryota</taxon>
        <taxon>Viridiplantae</taxon>
        <taxon>Chlorophyta</taxon>
        <taxon>core chlorophytes</taxon>
        <taxon>Chlorophyceae</taxon>
        <taxon>CS clade</taxon>
        <taxon>Chlamydomonadales</taxon>
        <taxon>Chlamydomonadales incertae sedis</taxon>
        <taxon>Edaphochlamys</taxon>
    </lineage>
</organism>
<feature type="compositionally biased region" description="Low complexity" evidence="1">
    <location>
        <begin position="112"/>
        <end position="132"/>
    </location>
</feature>
<sequence length="430" mass="43790">MKKNGNKAVIDDGTKLAEEDGGVCPCPVSAAAKAKTKAPSARRPSSEAGTTAAAPQPRLPSDLQPHLPAAQPQQPPALLAPPHGPAVALPSAINREVLACYLGWRKEDESTADVSPSAASASSPGRSASAFPTGLGGSVRPVVSRAALPCYAQQPRPSHAFPHLFPAFAGPSRAPAHPAPAHAWGTAWRDTQRTAAAPASAVGAYACAQQQPSAGAYASCGPRPASASEEPPAKRPKRCQEPAAAAPLSYPAAQSLPAPALEAEAEACASGLEDAAVCDALLEELGSGDIDLDMDQDLGRDLDLEACAADAEAHVRLQPPAEAQQGKADSPQPEDPATPQAACSSPSWPEPQPAVCATHAAASAGPAWPQPVHPQPLSSYASRPGGSAPGQWGSCGFGAVWVPCPSLAVLKADRHLCEGEGDWQAMLARL</sequence>
<comment type="caution">
    <text evidence="2">The sequence shown here is derived from an EMBL/GenBank/DDBJ whole genome shotgun (WGS) entry which is preliminary data.</text>
</comment>
<keyword evidence="3" id="KW-1185">Reference proteome</keyword>
<feature type="region of interest" description="Disordered" evidence="1">
    <location>
        <begin position="217"/>
        <end position="246"/>
    </location>
</feature>
<dbReference type="Proteomes" id="UP000612055">
    <property type="component" value="Unassembled WGS sequence"/>
</dbReference>
<gene>
    <name evidence="2" type="ORF">HYH03_002983</name>
</gene>
<feature type="compositionally biased region" description="Low complexity" evidence="1">
    <location>
        <begin position="63"/>
        <end position="72"/>
    </location>
</feature>
<evidence type="ECO:0000256" key="1">
    <source>
        <dbReference type="SAM" id="MobiDB-lite"/>
    </source>
</evidence>
<protein>
    <submittedName>
        <fullName evidence="2">Uncharacterized protein</fullName>
    </submittedName>
</protein>
<proteinExistence type="predicted"/>
<name>A0A835YCX4_9CHLO</name>
<evidence type="ECO:0000313" key="3">
    <source>
        <dbReference type="Proteomes" id="UP000612055"/>
    </source>
</evidence>
<feature type="compositionally biased region" description="Basic and acidic residues" evidence="1">
    <location>
        <begin position="9"/>
        <end position="18"/>
    </location>
</feature>
<feature type="region of interest" description="Disordered" evidence="1">
    <location>
        <begin position="320"/>
        <end position="370"/>
    </location>
</feature>
<evidence type="ECO:0000313" key="2">
    <source>
        <dbReference type="EMBL" id="KAG2499409.1"/>
    </source>
</evidence>
<reference evidence="2" key="1">
    <citation type="journal article" date="2020" name="bioRxiv">
        <title>Comparative genomics of Chlamydomonas.</title>
        <authorList>
            <person name="Craig R.J."/>
            <person name="Hasan A.R."/>
            <person name="Ness R.W."/>
            <person name="Keightley P.D."/>
        </authorList>
    </citation>
    <scope>NUCLEOTIDE SEQUENCE</scope>
    <source>
        <strain evidence="2">CCAP 11/70</strain>
    </source>
</reference>
<feature type="compositionally biased region" description="Pro residues" evidence="1">
    <location>
        <begin position="73"/>
        <end position="83"/>
    </location>
</feature>
<feature type="compositionally biased region" description="Low complexity" evidence="1">
    <location>
        <begin position="29"/>
        <end position="43"/>
    </location>
</feature>
<feature type="region of interest" description="Disordered" evidence="1">
    <location>
        <begin position="111"/>
        <end position="132"/>
    </location>
</feature>
<dbReference type="AlphaFoldDB" id="A0A835YCX4"/>
<accession>A0A835YCX4</accession>
<feature type="region of interest" description="Disordered" evidence="1">
    <location>
        <begin position="1"/>
        <end position="83"/>
    </location>
</feature>
<dbReference type="EMBL" id="JAEHOE010000007">
    <property type="protein sequence ID" value="KAG2499409.1"/>
    <property type="molecule type" value="Genomic_DNA"/>
</dbReference>